<feature type="transmembrane region" description="Helical" evidence="8">
    <location>
        <begin position="435"/>
        <end position="453"/>
    </location>
</feature>
<protein>
    <recommendedName>
        <fullName evidence="9">DUF7024 domain-containing protein</fullName>
    </recommendedName>
</protein>
<keyword evidence="5 8" id="KW-0812">Transmembrane</keyword>
<dbReference type="Pfam" id="PF22895">
    <property type="entry name" value="DUF7024"/>
    <property type="match status" value="1"/>
</dbReference>
<gene>
    <name evidence="10" type="ORF">ALQ33_05541</name>
</gene>
<feature type="transmembrane region" description="Helical" evidence="8">
    <location>
        <begin position="181"/>
        <end position="200"/>
    </location>
</feature>
<comment type="subcellular location">
    <subcellularLocation>
        <location evidence="1">Cell membrane</location>
        <topology evidence="1">Multi-pass membrane protein</topology>
    </subcellularLocation>
</comment>
<feature type="transmembrane region" description="Helical" evidence="8">
    <location>
        <begin position="271"/>
        <end position="292"/>
    </location>
</feature>
<evidence type="ECO:0000256" key="1">
    <source>
        <dbReference type="ARBA" id="ARBA00004651"/>
    </source>
</evidence>
<reference evidence="10 11" key="1">
    <citation type="submission" date="2018-08" db="EMBL/GenBank/DDBJ databases">
        <title>Recombination of ecologically and evolutionarily significant loci maintains genetic cohesion in the Pseudomonas syringae species complex.</title>
        <authorList>
            <person name="Dillon M."/>
            <person name="Thakur S."/>
            <person name="Almeida R.N.D."/>
            <person name="Weir B.S."/>
            <person name="Guttman D.S."/>
        </authorList>
    </citation>
    <scope>NUCLEOTIDE SEQUENCE [LARGE SCALE GENOMIC DNA]</scope>
    <source>
        <strain evidence="10 11">ICMP 8902</strain>
    </source>
</reference>
<dbReference type="GO" id="GO:0005886">
    <property type="term" value="C:plasma membrane"/>
    <property type="evidence" value="ECO:0007669"/>
    <property type="project" value="UniProtKB-SubCell"/>
</dbReference>
<feature type="transmembrane region" description="Helical" evidence="8">
    <location>
        <begin position="304"/>
        <end position="322"/>
    </location>
</feature>
<evidence type="ECO:0000313" key="11">
    <source>
        <dbReference type="Proteomes" id="UP000279372"/>
    </source>
</evidence>
<feature type="transmembrane region" description="Helical" evidence="8">
    <location>
        <begin position="53"/>
        <end position="70"/>
    </location>
</feature>
<evidence type="ECO:0000256" key="8">
    <source>
        <dbReference type="SAM" id="Phobius"/>
    </source>
</evidence>
<dbReference type="Proteomes" id="UP000279372">
    <property type="component" value="Unassembled WGS sequence"/>
</dbReference>
<keyword evidence="7 8" id="KW-0472">Membrane</keyword>
<accession>A0A3M3ZDJ8</accession>
<feature type="transmembrane region" description="Helical" evidence="8">
    <location>
        <begin position="368"/>
        <end position="389"/>
    </location>
</feature>
<evidence type="ECO:0000256" key="4">
    <source>
        <dbReference type="ARBA" id="ARBA00022679"/>
    </source>
</evidence>
<evidence type="ECO:0000256" key="7">
    <source>
        <dbReference type="ARBA" id="ARBA00023136"/>
    </source>
</evidence>
<keyword evidence="2" id="KW-1003">Cell membrane</keyword>
<sequence length="695" mass="76213">MCRMGSRMQFKSGVKLGAPTAVAGIMLVTLILLLVRSIGLYPGVLGDEYTYSSMARLMPLSAAYIPDYLYLAIYKSTNLCGRGFMECSKFFNTLFFVAAAPFIYMTARRFCGSRLSVLIVFLSMLGPVNSYTAYFMPEPLFFLSFWVGVCYFLSLDAQSSVKEMALFGFIMGCASLVKPHAMFMIPAFCLCIVFFAYKSLSAWLVTGLKNSAVFVVVMLVTKFLVSFIVAGTSGLTLFGNFYTSTFESSATSLQRYLDILTAAPRIVEGHLLATFMMFGTAVAITLFGSIKALANKTISSEDKIAFCTLALLLNLIIVVGLFSASVAGTNVVETAFRLHMRYYDFMLPLLFIAAATQINAVHTTSLKYWRFLTAIIVLAVIGYAAVTLMHPFTPSYVDSPELRGYTLNVNVFIGLAVLSAICVALWGLSASSGTIVFLLFYLPLSICITAVHSNAEVRQRMIVDAYDKAGLFAKSYVPSNELSSLVVVGNSVAATLRSLIYIDDLGATRDLSFVEGVPYTAAQTPADKKWILAVGDIEFAKDDFEVIRLNGFSLAKKTASLYPMSINFRHTSLPDSVIRVSGLSHAESWGAWSDRSDIVFRFAKPLPERFQLILTAKAFGPNVNKSFEVVVDNRNYPVMLTENNAPHTLDITNAGKADVLTIKVPSPTSPKQLGMSQDDRTLGLGLDQIEIRKTE</sequence>
<evidence type="ECO:0000313" key="10">
    <source>
        <dbReference type="EMBL" id="RMO92727.1"/>
    </source>
</evidence>
<proteinExistence type="predicted"/>
<keyword evidence="4" id="KW-0808">Transferase</keyword>
<feature type="transmembrane region" description="Helical" evidence="8">
    <location>
        <begin position="113"/>
        <end position="133"/>
    </location>
</feature>
<dbReference type="GO" id="GO:0016763">
    <property type="term" value="F:pentosyltransferase activity"/>
    <property type="evidence" value="ECO:0007669"/>
    <property type="project" value="TreeGrafter"/>
</dbReference>
<feature type="transmembrane region" description="Helical" evidence="8">
    <location>
        <begin position="342"/>
        <end position="361"/>
    </location>
</feature>
<feature type="domain" description="DUF7024" evidence="9">
    <location>
        <begin position="564"/>
        <end position="692"/>
    </location>
</feature>
<dbReference type="PANTHER" id="PTHR33908:SF11">
    <property type="entry name" value="MEMBRANE PROTEIN"/>
    <property type="match status" value="1"/>
</dbReference>
<dbReference type="EMBL" id="RBQB01000107">
    <property type="protein sequence ID" value="RMO92727.1"/>
    <property type="molecule type" value="Genomic_DNA"/>
</dbReference>
<comment type="caution">
    <text evidence="10">The sequence shown here is derived from an EMBL/GenBank/DDBJ whole genome shotgun (WGS) entry which is preliminary data.</text>
</comment>
<keyword evidence="3" id="KW-0328">Glycosyltransferase</keyword>
<dbReference type="InterPro" id="IPR050297">
    <property type="entry name" value="LipidA_mod_glycosyltrf_83"/>
</dbReference>
<evidence type="ECO:0000256" key="6">
    <source>
        <dbReference type="ARBA" id="ARBA00022989"/>
    </source>
</evidence>
<feature type="transmembrane region" description="Helical" evidence="8">
    <location>
        <begin position="409"/>
        <end position="428"/>
    </location>
</feature>
<evidence type="ECO:0000256" key="5">
    <source>
        <dbReference type="ARBA" id="ARBA00022692"/>
    </source>
</evidence>
<evidence type="ECO:0000256" key="2">
    <source>
        <dbReference type="ARBA" id="ARBA00022475"/>
    </source>
</evidence>
<dbReference type="AlphaFoldDB" id="A0A3M3ZDJ8"/>
<dbReference type="InterPro" id="IPR054288">
    <property type="entry name" value="DUF7024"/>
</dbReference>
<dbReference type="PANTHER" id="PTHR33908">
    <property type="entry name" value="MANNOSYLTRANSFERASE YKCB-RELATED"/>
    <property type="match status" value="1"/>
</dbReference>
<name>A0A3M3ZDJ8_9PSED</name>
<organism evidence="10 11">
    <name type="scientific">Pseudomonas syringae pv. philadelphi</name>
    <dbReference type="NCBI Taxonomy" id="251706"/>
    <lineage>
        <taxon>Bacteria</taxon>
        <taxon>Pseudomonadati</taxon>
        <taxon>Pseudomonadota</taxon>
        <taxon>Gammaproteobacteria</taxon>
        <taxon>Pseudomonadales</taxon>
        <taxon>Pseudomonadaceae</taxon>
        <taxon>Pseudomonas</taxon>
    </lineage>
</organism>
<feature type="transmembrane region" description="Helical" evidence="8">
    <location>
        <begin position="212"/>
        <end position="238"/>
    </location>
</feature>
<keyword evidence="6 8" id="KW-1133">Transmembrane helix</keyword>
<evidence type="ECO:0000259" key="9">
    <source>
        <dbReference type="Pfam" id="PF22895"/>
    </source>
</evidence>
<dbReference type="GO" id="GO:0009103">
    <property type="term" value="P:lipopolysaccharide biosynthetic process"/>
    <property type="evidence" value="ECO:0007669"/>
    <property type="project" value="UniProtKB-ARBA"/>
</dbReference>
<evidence type="ECO:0000256" key="3">
    <source>
        <dbReference type="ARBA" id="ARBA00022676"/>
    </source>
</evidence>
<feature type="transmembrane region" description="Helical" evidence="8">
    <location>
        <begin position="21"/>
        <end position="41"/>
    </location>
</feature>